<dbReference type="InterPro" id="IPR005358">
    <property type="entry name" value="Puta_zinc/iron-chelating_dom"/>
</dbReference>
<dbReference type="Proteomes" id="UP000263642">
    <property type="component" value="Unassembled WGS sequence"/>
</dbReference>
<accession>A0A3D3RHT9</accession>
<sequence length="149" mass="17686">MSTVTVKRTELKPGEVLCSYCTARCCRYFALPIETPETWEDYDHMRWYVMHGSCAIFVDDDVWFLMVYGDCKYLLDDYRCGNYEDRPQICRTYTTDECEYDNDGTYDRLFETPEQIWEYAHAVLPPKKKKKKKKPAAEATHQKLPIVHI</sequence>
<evidence type="ECO:0000313" key="1">
    <source>
        <dbReference type="EMBL" id="HCO27607.1"/>
    </source>
</evidence>
<accession>A0A517XB03</accession>
<reference evidence="2 4" key="2">
    <citation type="submission" date="2019-08" db="EMBL/GenBank/DDBJ databases">
        <title>Deep-cultivation of Planctomycetes and their phenomic and genomic characterization uncovers novel biology.</title>
        <authorList>
            <person name="Wiegand S."/>
            <person name="Jogler M."/>
            <person name="Boedeker C."/>
            <person name="Pinto D."/>
            <person name="Vollmers J."/>
            <person name="Rivas-Marin E."/>
            <person name="Kohn T."/>
            <person name="Peeters S.H."/>
            <person name="Heuer A."/>
            <person name="Rast P."/>
            <person name="Oberbeckmann S."/>
            <person name="Bunk B."/>
            <person name="Jeske O."/>
            <person name="Meyerdierks A."/>
            <person name="Storesund J.E."/>
            <person name="Kallscheuer N."/>
            <person name="Luecker S."/>
            <person name="Lage O.M."/>
            <person name="Pohl T."/>
            <person name="Merkel B.J."/>
            <person name="Hornburger P."/>
            <person name="Mueller R.-W."/>
            <person name="Bruemmer F."/>
            <person name="Labrenz M."/>
            <person name="Spormann A.M."/>
            <person name="Op den Camp H."/>
            <person name="Overmann J."/>
            <person name="Amann R."/>
            <person name="Jetten M.S.M."/>
            <person name="Mascher T."/>
            <person name="Medema M.H."/>
            <person name="Devos D.P."/>
            <person name="Kaster A.-K."/>
            <person name="Ovreas L."/>
            <person name="Rohde M."/>
            <person name="Galperin M.Y."/>
            <person name="Jogler C."/>
        </authorList>
    </citation>
    <scope>NUCLEOTIDE SEQUENCE [LARGE SCALE GENOMIC DNA]</scope>
    <source>
        <strain evidence="2 4">DSM 8797</strain>
    </source>
</reference>
<proteinExistence type="predicted"/>
<name>A0A3D3RHT9_9PLAN</name>
<evidence type="ECO:0000313" key="2">
    <source>
        <dbReference type="EMBL" id="QEG16642.1"/>
    </source>
</evidence>
<keyword evidence="2" id="KW-0969">Cilium</keyword>
<gene>
    <name evidence="1" type="ORF">DIT97_33120</name>
    <name evidence="2" type="ORF">GmarT_25080</name>
</gene>
<dbReference type="EMBL" id="CP042910">
    <property type="protein sequence ID" value="QEG16642.1"/>
    <property type="molecule type" value="Genomic_DNA"/>
</dbReference>
<reference evidence="1 3" key="1">
    <citation type="journal article" date="2018" name="Nat. Biotechnol.">
        <title>A standardized bacterial taxonomy based on genome phylogeny substantially revises the tree of life.</title>
        <authorList>
            <person name="Parks D.H."/>
            <person name="Chuvochina M."/>
            <person name="Waite D.W."/>
            <person name="Rinke C."/>
            <person name="Skarshewski A."/>
            <person name="Chaumeil P.A."/>
            <person name="Hugenholtz P."/>
        </authorList>
    </citation>
    <scope>NUCLEOTIDE SEQUENCE [LARGE SCALE GENOMIC DNA]</scope>
    <source>
        <strain evidence="1">UBA9375</strain>
    </source>
</reference>
<protein>
    <submittedName>
        <fullName evidence="2">Flagellin N-methylase</fullName>
    </submittedName>
    <submittedName>
        <fullName evidence="1">Zinc/iron-chelating domain-containing protein</fullName>
    </submittedName>
</protein>
<evidence type="ECO:0000313" key="4">
    <source>
        <dbReference type="Proteomes" id="UP000322887"/>
    </source>
</evidence>
<keyword evidence="2" id="KW-0966">Cell projection</keyword>
<dbReference type="GeneID" id="98647074"/>
<dbReference type="EMBL" id="DQAY01000202">
    <property type="protein sequence ID" value="HCO27607.1"/>
    <property type="molecule type" value="Genomic_DNA"/>
</dbReference>
<dbReference type="AlphaFoldDB" id="A0A3D3RHT9"/>
<dbReference type="Pfam" id="PF03692">
    <property type="entry name" value="CxxCxxCC"/>
    <property type="match status" value="1"/>
</dbReference>
<dbReference type="RefSeq" id="WP_002648160.1">
    <property type="nucleotide sequence ID" value="NZ_CAXAST010000001.1"/>
</dbReference>
<dbReference type="Proteomes" id="UP000322887">
    <property type="component" value="Chromosome"/>
</dbReference>
<evidence type="ECO:0000313" key="3">
    <source>
        <dbReference type="Proteomes" id="UP000263642"/>
    </source>
</evidence>
<keyword evidence="4" id="KW-1185">Reference proteome</keyword>
<keyword evidence="2" id="KW-0282">Flagellum</keyword>
<organism evidence="1 3">
    <name type="scientific">Gimesia maris</name>
    <dbReference type="NCBI Taxonomy" id="122"/>
    <lineage>
        <taxon>Bacteria</taxon>
        <taxon>Pseudomonadati</taxon>
        <taxon>Planctomycetota</taxon>
        <taxon>Planctomycetia</taxon>
        <taxon>Planctomycetales</taxon>
        <taxon>Planctomycetaceae</taxon>
        <taxon>Gimesia</taxon>
    </lineage>
</organism>